<keyword evidence="3 4" id="KW-0505">Motor protein</keyword>
<dbReference type="InterPro" id="IPR001752">
    <property type="entry name" value="Kinesin_motor_dom"/>
</dbReference>
<dbReference type="Proteomes" id="UP001341840">
    <property type="component" value="Unassembled WGS sequence"/>
</dbReference>
<keyword evidence="4" id="KW-0067">ATP-binding</keyword>
<proteinExistence type="inferred from homology"/>
<keyword evidence="4" id="KW-0547">Nucleotide-binding</keyword>
<dbReference type="InterPro" id="IPR027640">
    <property type="entry name" value="Kinesin-like_fam"/>
</dbReference>
<evidence type="ECO:0000256" key="1">
    <source>
        <dbReference type="ARBA" id="ARBA00007310"/>
    </source>
</evidence>
<sequence>MGLIGGEEGVQEATGAGGREERILVSVRLRPLNDKEINKFDVCDWECSNDTTIIYKNYNLSASDRSLYPASYTFDRVFRPDCPTRQVYETAAREVALSVLKGINASIFAYGQTSSGKTYTMSGVTEYAMADIFNQIDMEKEEREFVLKFSAMEIYNESVRDLLTADATPLRVFDDPERGTVVEKLTEATLRDWNHFKELLSFCEAQRKIGETSLNEASSRSHQILKLNFIDLAGSERASQTNAAGARLKEGSHINRSLLTLGTCIRKLSKGGKGGHIPFRDSKLTRILQSSLGGNARTAIICTMSPARSHAEQTRNTLLFASCARQVSTNAQVNAIMSDKALVKQLQKELARLENELRTSLLSQRRSNSNVEVLKEKDLEIEKLRTEISDLTLQRDLAQSQIKDMLQVVGDEFSSFETESMEIRYPELRDRKSWDFDNQADEQQPTLFSLDSFDKIKYFQDSMYSDGFSSSDDNNFFQLPDLEKNLPLRVSPLILPILTPEVDSNRINNPEEQQKDDNFTKQKVKCMVDSEDTISDSSVSSPEPRAARPPLKKLADIDREFIAFPSQKKVLSPPVPPFAKMTRSTSCKASIMRDPCPDWFDEEDVANKYATPLMGKDFMSQRHHVVGFPSSNDNNNKLHALNYDADGERVSPFCDGDNNNNNPLLESGRSVGSENHVRRVTFKDIDPNESLLASEGEEKVDLESSDNLLGNHEESKDDALVPKQSNEEKNSNWPEEFKRLQREIVELWEACNVSLVHRSYFFLLFKGDPSDFIYMEVELRRLSYLKQTFSPHSSAKALRKERQMLSKKMRKKLSKSERNKLYVEWRIDRHSKHRRLHLAHLLWSETDDMDRVRVSATIVARLVGSVEPDQAYKEMFGLNFAVPRLKPKKSFGWRSSTMKKHIL</sequence>
<evidence type="ECO:0000256" key="2">
    <source>
        <dbReference type="ARBA" id="ARBA00022701"/>
    </source>
</evidence>
<dbReference type="InterPro" id="IPR027417">
    <property type="entry name" value="P-loop_NTPase"/>
</dbReference>
<dbReference type="SMART" id="SM00129">
    <property type="entry name" value="KISc"/>
    <property type="match status" value="1"/>
</dbReference>
<dbReference type="PRINTS" id="PR00380">
    <property type="entry name" value="KINESINHEAVY"/>
</dbReference>
<evidence type="ECO:0000256" key="5">
    <source>
        <dbReference type="SAM" id="Coils"/>
    </source>
</evidence>
<feature type="domain" description="Kinesin motor" evidence="7">
    <location>
        <begin position="22"/>
        <end position="327"/>
    </location>
</feature>
<protein>
    <recommendedName>
        <fullName evidence="7">Kinesin motor domain-containing protein</fullName>
    </recommendedName>
</protein>
<dbReference type="SUPFAM" id="SSF52540">
    <property type="entry name" value="P-loop containing nucleoside triphosphate hydrolases"/>
    <property type="match status" value="1"/>
</dbReference>
<dbReference type="InterPro" id="IPR036961">
    <property type="entry name" value="Kinesin_motor_dom_sf"/>
</dbReference>
<feature type="compositionally biased region" description="Basic and acidic residues" evidence="6">
    <location>
        <begin position="711"/>
        <end position="732"/>
    </location>
</feature>
<reference evidence="8 9" key="1">
    <citation type="journal article" date="2023" name="Plants (Basel)">
        <title>Bridging the Gap: Combining Genomics and Transcriptomics Approaches to Understand Stylosanthes scabra, an Orphan Legume from the Brazilian Caatinga.</title>
        <authorList>
            <person name="Ferreira-Neto J.R.C."/>
            <person name="da Silva M.D."/>
            <person name="Binneck E."/>
            <person name="de Melo N.F."/>
            <person name="da Silva R.H."/>
            <person name="de Melo A.L.T.M."/>
            <person name="Pandolfi V."/>
            <person name="Bustamante F.O."/>
            <person name="Brasileiro-Vidal A.C."/>
            <person name="Benko-Iseppon A.M."/>
        </authorList>
    </citation>
    <scope>NUCLEOTIDE SEQUENCE [LARGE SCALE GENOMIC DNA]</scope>
    <source>
        <tissue evidence="8">Leaves</tissue>
    </source>
</reference>
<name>A0ABU6TC46_9FABA</name>
<comment type="similarity">
    <text evidence="1">Belongs to the TRAFAC class myosin-kinesin ATPase superfamily. Kinesin family. KIN-7 subfamily.</text>
</comment>
<gene>
    <name evidence="8" type="ORF">PIB30_033212</name>
</gene>
<feature type="region of interest" description="Disordered" evidence="6">
    <location>
        <begin position="693"/>
        <end position="732"/>
    </location>
</feature>
<evidence type="ECO:0000259" key="7">
    <source>
        <dbReference type="PROSITE" id="PS50067"/>
    </source>
</evidence>
<feature type="coiled-coil region" evidence="5">
    <location>
        <begin position="336"/>
        <end position="401"/>
    </location>
</feature>
<dbReference type="PANTHER" id="PTHR47968:SF55">
    <property type="entry name" value="KINESIN-LIKE PROTEIN KIN-7H"/>
    <property type="match status" value="1"/>
</dbReference>
<dbReference type="Gene3D" id="3.40.850.10">
    <property type="entry name" value="Kinesin motor domain"/>
    <property type="match status" value="1"/>
</dbReference>
<dbReference type="Pfam" id="PF00225">
    <property type="entry name" value="Kinesin"/>
    <property type="match status" value="1"/>
</dbReference>
<evidence type="ECO:0000256" key="6">
    <source>
        <dbReference type="SAM" id="MobiDB-lite"/>
    </source>
</evidence>
<dbReference type="CDD" id="cd01374">
    <property type="entry name" value="KISc_CENP_E"/>
    <property type="match status" value="1"/>
</dbReference>
<evidence type="ECO:0000256" key="4">
    <source>
        <dbReference type="PROSITE-ProRule" id="PRU00283"/>
    </source>
</evidence>
<keyword evidence="2" id="KW-0493">Microtubule</keyword>
<organism evidence="8 9">
    <name type="scientific">Stylosanthes scabra</name>
    <dbReference type="NCBI Taxonomy" id="79078"/>
    <lineage>
        <taxon>Eukaryota</taxon>
        <taxon>Viridiplantae</taxon>
        <taxon>Streptophyta</taxon>
        <taxon>Embryophyta</taxon>
        <taxon>Tracheophyta</taxon>
        <taxon>Spermatophyta</taxon>
        <taxon>Magnoliopsida</taxon>
        <taxon>eudicotyledons</taxon>
        <taxon>Gunneridae</taxon>
        <taxon>Pentapetalae</taxon>
        <taxon>rosids</taxon>
        <taxon>fabids</taxon>
        <taxon>Fabales</taxon>
        <taxon>Fabaceae</taxon>
        <taxon>Papilionoideae</taxon>
        <taxon>50 kb inversion clade</taxon>
        <taxon>dalbergioids sensu lato</taxon>
        <taxon>Dalbergieae</taxon>
        <taxon>Pterocarpus clade</taxon>
        <taxon>Stylosanthes</taxon>
    </lineage>
</organism>
<keyword evidence="5" id="KW-0175">Coiled coil</keyword>
<accession>A0ABU6TC46</accession>
<evidence type="ECO:0000256" key="3">
    <source>
        <dbReference type="ARBA" id="ARBA00023175"/>
    </source>
</evidence>
<evidence type="ECO:0000313" key="9">
    <source>
        <dbReference type="Proteomes" id="UP001341840"/>
    </source>
</evidence>
<keyword evidence="9" id="KW-1185">Reference proteome</keyword>
<dbReference type="InterPro" id="IPR021881">
    <property type="entry name" value="NACK_C"/>
</dbReference>
<dbReference type="EMBL" id="JASCZI010090770">
    <property type="protein sequence ID" value="MED6146292.1"/>
    <property type="molecule type" value="Genomic_DNA"/>
</dbReference>
<dbReference type="Pfam" id="PF11995">
    <property type="entry name" value="DUF3490"/>
    <property type="match status" value="1"/>
</dbReference>
<dbReference type="PANTHER" id="PTHR47968">
    <property type="entry name" value="CENTROMERE PROTEIN E"/>
    <property type="match status" value="1"/>
</dbReference>
<comment type="caution">
    <text evidence="8">The sequence shown here is derived from an EMBL/GenBank/DDBJ whole genome shotgun (WGS) entry which is preliminary data.</text>
</comment>
<evidence type="ECO:0000313" key="8">
    <source>
        <dbReference type="EMBL" id="MED6146292.1"/>
    </source>
</evidence>
<dbReference type="PROSITE" id="PS50067">
    <property type="entry name" value="KINESIN_MOTOR_2"/>
    <property type="match status" value="1"/>
</dbReference>
<feature type="binding site" evidence="4">
    <location>
        <begin position="111"/>
        <end position="118"/>
    </location>
    <ligand>
        <name>ATP</name>
        <dbReference type="ChEBI" id="CHEBI:30616"/>
    </ligand>
</feature>